<feature type="transmembrane region" description="Helical" evidence="6">
    <location>
        <begin position="245"/>
        <end position="267"/>
    </location>
</feature>
<dbReference type="EMBL" id="JBHSPH010000003">
    <property type="protein sequence ID" value="MFC5863216.1"/>
    <property type="molecule type" value="Genomic_DNA"/>
</dbReference>
<comment type="subcellular location">
    <subcellularLocation>
        <location evidence="1">Cell membrane</location>
        <topology evidence="1">Multi-pass membrane protein</topology>
    </subcellularLocation>
</comment>
<keyword evidence="2" id="KW-1003">Cell membrane</keyword>
<evidence type="ECO:0000256" key="5">
    <source>
        <dbReference type="ARBA" id="ARBA00023136"/>
    </source>
</evidence>
<proteinExistence type="predicted"/>
<evidence type="ECO:0000313" key="7">
    <source>
        <dbReference type="EMBL" id="MFC5863216.1"/>
    </source>
</evidence>
<evidence type="ECO:0000256" key="4">
    <source>
        <dbReference type="ARBA" id="ARBA00022989"/>
    </source>
</evidence>
<feature type="transmembrane region" description="Helical" evidence="6">
    <location>
        <begin position="344"/>
        <end position="365"/>
    </location>
</feature>
<feature type="transmembrane region" description="Helical" evidence="6">
    <location>
        <begin position="200"/>
        <end position="224"/>
    </location>
</feature>
<evidence type="ECO:0000256" key="3">
    <source>
        <dbReference type="ARBA" id="ARBA00022692"/>
    </source>
</evidence>
<dbReference type="PANTHER" id="PTHR42770">
    <property type="entry name" value="AMINO ACID TRANSPORTER-RELATED"/>
    <property type="match status" value="1"/>
</dbReference>
<comment type="caution">
    <text evidence="7">The sequence shown here is derived from an EMBL/GenBank/DDBJ whole genome shotgun (WGS) entry which is preliminary data.</text>
</comment>
<dbReference type="Pfam" id="PF13520">
    <property type="entry name" value="AA_permease_2"/>
    <property type="match status" value="1"/>
</dbReference>
<dbReference type="InterPro" id="IPR050367">
    <property type="entry name" value="APC_superfamily"/>
</dbReference>
<feature type="transmembrane region" description="Helical" evidence="6">
    <location>
        <begin position="371"/>
        <end position="399"/>
    </location>
</feature>
<organism evidence="7 8">
    <name type="scientific">Acidicapsa dinghuensis</name>
    <dbReference type="NCBI Taxonomy" id="2218256"/>
    <lineage>
        <taxon>Bacteria</taxon>
        <taxon>Pseudomonadati</taxon>
        <taxon>Acidobacteriota</taxon>
        <taxon>Terriglobia</taxon>
        <taxon>Terriglobales</taxon>
        <taxon>Acidobacteriaceae</taxon>
        <taxon>Acidicapsa</taxon>
    </lineage>
</organism>
<dbReference type="Gene3D" id="1.20.1740.10">
    <property type="entry name" value="Amino acid/polyamine transporter I"/>
    <property type="match status" value="1"/>
</dbReference>
<feature type="transmembrane region" description="Helical" evidence="6">
    <location>
        <begin position="411"/>
        <end position="430"/>
    </location>
</feature>
<dbReference type="Proteomes" id="UP001596091">
    <property type="component" value="Unassembled WGS sequence"/>
</dbReference>
<evidence type="ECO:0000256" key="1">
    <source>
        <dbReference type="ARBA" id="ARBA00004651"/>
    </source>
</evidence>
<gene>
    <name evidence="7" type="ORF">ACFPT7_13000</name>
</gene>
<accession>A0ABW1EG04</accession>
<dbReference type="RefSeq" id="WP_263339797.1">
    <property type="nucleotide sequence ID" value="NZ_JAGSYH010000005.1"/>
</dbReference>
<feature type="transmembrane region" description="Helical" evidence="6">
    <location>
        <begin position="134"/>
        <end position="157"/>
    </location>
</feature>
<feature type="transmembrane region" description="Helical" evidence="6">
    <location>
        <begin position="287"/>
        <end position="312"/>
    </location>
</feature>
<evidence type="ECO:0000256" key="6">
    <source>
        <dbReference type="SAM" id="Phobius"/>
    </source>
</evidence>
<keyword evidence="8" id="KW-1185">Reference proteome</keyword>
<feature type="transmembrane region" description="Helical" evidence="6">
    <location>
        <begin position="55"/>
        <end position="79"/>
    </location>
</feature>
<feature type="transmembrane region" description="Helical" evidence="6">
    <location>
        <begin position="169"/>
        <end position="188"/>
    </location>
</feature>
<name>A0ABW1EG04_9BACT</name>
<protein>
    <submittedName>
        <fullName evidence="7">APC family permease</fullName>
    </submittedName>
</protein>
<feature type="transmembrane region" description="Helical" evidence="6">
    <location>
        <begin position="26"/>
        <end position="49"/>
    </location>
</feature>
<reference evidence="8" key="1">
    <citation type="journal article" date="2019" name="Int. J. Syst. Evol. Microbiol.">
        <title>The Global Catalogue of Microorganisms (GCM) 10K type strain sequencing project: providing services to taxonomists for standard genome sequencing and annotation.</title>
        <authorList>
            <consortium name="The Broad Institute Genomics Platform"/>
            <consortium name="The Broad Institute Genome Sequencing Center for Infectious Disease"/>
            <person name="Wu L."/>
            <person name="Ma J."/>
        </authorList>
    </citation>
    <scope>NUCLEOTIDE SEQUENCE [LARGE SCALE GENOMIC DNA]</scope>
    <source>
        <strain evidence="8">JCM 4087</strain>
    </source>
</reference>
<keyword evidence="5 6" id="KW-0472">Membrane</keyword>
<dbReference type="PIRSF" id="PIRSF006060">
    <property type="entry name" value="AA_transporter"/>
    <property type="match status" value="1"/>
</dbReference>
<evidence type="ECO:0000256" key="2">
    <source>
        <dbReference type="ARBA" id="ARBA00022475"/>
    </source>
</evidence>
<dbReference type="InterPro" id="IPR002293">
    <property type="entry name" value="AA/rel_permease1"/>
</dbReference>
<keyword evidence="4 6" id="KW-1133">Transmembrane helix</keyword>
<keyword evidence="3 6" id="KW-0812">Transmembrane</keyword>
<feature type="transmembrane region" description="Helical" evidence="6">
    <location>
        <begin position="100"/>
        <end position="128"/>
    </location>
</feature>
<feature type="transmembrane region" description="Helical" evidence="6">
    <location>
        <begin position="436"/>
        <end position="459"/>
    </location>
</feature>
<dbReference type="PANTHER" id="PTHR42770:SF16">
    <property type="entry name" value="AMINO ACID PERMEASE"/>
    <property type="match status" value="1"/>
</dbReference>
<sequence length="482" mass="51824">MLAREAEINAKVGEEMRLRQNTLSPSHIVVSTLATIAPAMSFFFGFAVIVRGAGLAAPLTIVTAMVVILFLTNTIAEFSRFTPSTGSFVTFTGKAFGPSVGAGVSVFLIFGYIVSASTVVSVAGVWIAETIKMFLGFSIHWSFVTVLISFATGWLVMRGVALSTFWSGVFFYFEAGLLVIGSILMMLAHPRFLTVAPFQYSNLVGGLAGLGTGFPLAVYLFIGWENSASLAEETENPRRNIPRALLTGTLAIGIFYIFLAYATAAGFKMDAHALGGSQLPFIDGLKAAAPRLLVLAYIAGVTSILGSLIGLVNSQARILFNSGREGLLPEFLGKIHPQHQTPHSAMWVFLLIAVSLVLGFGLLGGVAPMEYFGFAGTLGGIPIILTYMLTNLALPIYVFRHRRSELNIFRHILLPVVGASIMILPLWGLIQPGQPWPFNVFPWIALMILVLSAIYGMVISRISPGLAARIGAYVADQSYLSE</sequence>
<evidence type="ECO:0000313" key="8">
    <source>
        <dbReference type="Proteomes" id="UP001596091"/>
    </source>
</evidence>